<comment type="caution">
    <text evidence="2">The sequence shown here is derived from an EMBL/GenBank/DDBJ whole genome shotgun (WGS) entry which is preliminary data.</text>
</comment>
<dbReference type="PANTHER" id="PTHR34969:SF1">
    <property type="entry name" value="TH1 DOMAIN-CONTAINING PROTEIN"/>
    <property type="match status" value="1"/>
</dbReference>
<evidence type="ECO:0000313" key="2">
    <source>
        <dbReference type="EMBL" id="KAL1506975.1"/>
    </source>
</evidence>
<dbReference type="Proteomes" id="UP001515480">
    <property type="component" value="Unassembled WGS sequence"/>
</dbReference>
<dbReference type="AlphaFoldDB" id="A0AB34IW27"/>
<dbReference type="InterPro" id="IPR010926">
    <property type="entry name" value="Myosin_TH1"/>
</dbReference>
<keyword evidence="3" id="KW-1185">Reference proteome</keyword>
<dbReference type="PROSITE" id="PS51757">
    <property type="entry name" value="TH1"/>
    <property type="match status" value="1"/>
</dbReference>
<protein>
    <recommendedName>
        <fullName evidence="1">TH1 domain-containing protein</fullName>
    </recommendedName>
</protein>
<feature type="domain" description="TH1" evidence="1">
    <location>
        <begin position="64"/>
        <end position="261"/>
    </location>
</feature>
<dbReference type="Pfam" id="PF06017">
    <property type="entry name" value="Myosin_TH1"/>
    <property type="match status" value="1"/>
</dbReference>
<dbReference type="PANTHER" id="PTHR34969">
    <property type="entry name" value="OS01G0621700 PROTEIN"/>
    <property type="match status" value="1"/>
</dbReference>
<gene>
    <name evidence="2" type="ORF">AB1Y20_007839</name>
</gene>
<evidence type="ECO:0000259" key="1">
    <source>
        <dbReference type="PROSITE" id="PS51757"/>
    </source>
</evidence>
<dbReference type="GO" id="GO:0003774">
    <property type="term" value="F:cytoskeletal motor activity"/>
    <property type="evidence" value="ECO:0007669"/>
    <property type="project" value="InterPro"/>
</dbReference>
<organism evidence="2 3">
    <name type="scientific">Prymnesium parvum</name>
    <name type="common">Toxic golden alga</name>
    <dbReference type="NCBI Taxonomy" id="97485"/>
    <lineage>
        <taxon>Eukaryota</taxon>
        <taxon>Haptista</taxon>
        <taxon>Haptophyta</taxon>
        <taxon>Prymnesiophyceae</taxon>
        <taxon>Prymnesiales</taxon>
        <taxon>Prymnesiaceae</taxon>
        <taxon>Prymnesium</taxon>
    </lineage>
</organism>
<proteinExistence type="predicted"/>
<evidence type="ECO:0000313" key="3">
    <source>
        <dbReference type="Proteomes" id="UP001515480"/>
    </source>
</evidence>
<dbReference type="EMBL" id="JBGBPQ010000018">
    <property type="protein sequence ID" value="KAL1506975.1"/>
    <property type="molecule type" value="Genomic_DNA"/>
</dbReference>
<name>A0AB34IW27_PRYPA</name>
<sequence>MSRIDGASKQQLELEASIHSARKDKRWVEASVDLERWLALSKAIYLAETAELATSVAPSSGLVGKFFTAKPARPASFSADDEELRKLVPKVQKVVEKAHPSERVLFVAFVNKHNAHGKVQARLLVVTGAALYNFDHGGAKLKRRIALAAVGSVSAHDSTGQFVLHVPSEYDYHFSAPSHGYAVSQESAIAATPLAGVIEALQQAYATTMGGSAESPNFLAVRNITSESDLTRHVQKKGQSTVDGVRWTAQNTQMDDDSETD</sequence>
<dbReference type="GO" id="GO:0016459">
    <property type="term" value="C:myosin complex"/>
    <property type="evidence" value="ECO:0007669"/>
    <property type="project" value="InterPro"/>
</dbReference>
<reference evidence="2 3" key="1">
    <citation type="journal article" date="2024" name="Science">
        <title>Giant polyketide synthase enzymes in the biosynthesis of giant marine polyether toxins.</title>
        <authorList>
            <person name="Fallon T.R."/>
            <person name="Shende V.V."/>
            <person name="Wierzbicki I.H."/>
            <person name="Pendleton A.L."/>
            <person name="Watervoot N.F."/>
            <person name="Auber R.P."/>
            <person name="Gonzalez D.J."/>
            <person name="Wisecaver J.H."/>
            <person name="Moore B.S."/>
        </authorList>
    </citation>
    <scope>NUCLEOTIDE SEQUENCE [LARGE SCALE GENOMIC DNA]</scope>
    <source>
        <strain evidence="2 3">12B1</strain>
    </source>
</reference>
<accession>A0AB34IW27</accession>